<accession>A0A5B8XRH1</accession>
<evidence type="ECO:0000256" key="1">
    <source>
        <dbReference type="SAM" id="SignalP"/>
    </source>
</evidence>
<sequence>MRTISFVLFIIFLSINFVTGCGDDGEPDSDKDTMANHHTYNGQCARMIAGELVFWPYNGYDCMSEEAWADGLEAACEQKCPGQQCDQPLTCESGARSFCDVESGKYACLGFGTKNPDTPFVCVDVKCEDRANQ</sequence>
<keyword evidence="1" id="KW-0732">Signal</keyword>
<evidence type="ECO:0000313" key="2">
    <source>
        <dbReference type="EMBL" id="QED28552.1"/>
    </source>
</evidence>
<evidence type="ECO:0000313" key="3">
    <source>
        <dbReference type="Proteomes" id="UP000321595"/>
    </source>
</evidence>
<dbReference type="RefSeq" id="WP_146961077.1">
    <property type="nucleotide sequence ID" value="NZ_CP042467.1"/>
</dbReference>
<feature type="signal peptide" evidence="1">
    <location>
        <begin position="1"/>
        <end position="20"/>
    </location>
</feature>
<dbReference type="KEGG" id="bbae:FRD01_15190"/>
<keyword evidence="3" id="KW-1185">Reference proteome</keyword>
<protein>
    <submittedName>
        <fullName evidence="2">Uncharacterized protein</fullName>
    </submittedName>
</protein>
<gene>
    <name evidence="2" type="ORF">FRD01_15190</name>
</gene>
<reference evidence="2 3" key="1">
    <citation type="submission" date="2019-08" db="EMBL/GenBank/DDBJ databases">
        <authorList>
            <person name="Liang Q."/>
        </authorList>
    </citation>
    <scope>NUCLEOTIDE SEQUENCE [LARGE SCALE GENOMIC DNA]</scope>
    <source>
        <strain evidence="2 3">V1718</strain>
    </source>
</reference>
<proteinExistence type="predicted"/>
<dbReference type="Proteomes" id="UP000321595">
    <property type="component" value="Chromosome"/>
</dbReference>
<organism evidence="2 3">
    <name type="scientific">Microvenator marinus</name>
    <dbReference type="NCBI Taxonomy" id="2600177"/>
    <lineage>
        <taxon>Bacteria</taxon>
        <taxon>Deltaproteobacteria</taxon>
        <taxon>Bradymonadales</taxon>
        <taxon>Microvenatoraceae</taxon>
        <taxon>Microvenator</taxon>
    </lineage>
</organism>
<dbReference type="AlphaFoldDB" id="A0A5B8XRH1"/>
<dbReference type="PROSITE" id="PS51257">
    <property type="entry name" value="PROKAR_LIPOPROTEIN"/>
    <property type="match status" value="1"/>
</dbReference>
<feature type="chain" id="PRO_5022823143" evidence="1">
    <location>
        <begin position="21"/>
        <end position="133"/>
    </location>
</feature>
<dbReference type="EMBL" id="CP042467">
    <property type="protein sequence ID" value="QED28552.1"/>
    <property type="molecule type" value="Genomic_DNA"/>
</dbReference>
<name>A0A5B8XRH1_9DELT</name>